<reference evidence="1" key="1">
    <citation type="submission" date="2015-12" db="EMBL/GenBank/DDBJ databases">
        <title>Gene expression during late stages of embryo sac development: a critical building block for successful pollen-pistil interactions.</title>
        <authorList>
            <person name="Liu Y."/>
            <person name="Joly V."/>
            <person name="Sabar M."/>
            <person name="Matton D.P."/>
        </authorList>
    </citation>
    <scope>NUCLEOTIDE SEQUENCE</scope>
</reference>
<dbReference type="AlphaFoldDB" id="A0A0V0H1C3"/>
<name>A0A0V0H1C3_SOLCH</name>
<evidence type="ECO:0000313" key="1">
    <source>
        <dbReference type="EMBL" id="JAP14193.1"/>
    </source>
</evidence>
<sequence length="69" mass="7992">QQCSSPLYLHSHFIIRQLFCILKFLITKPPLFLFNNMFPTSPTCSHFLLYMLPREKSSLVCPVFDNLGG</sequence>
<organism evidence="1">
    <name type="scientific">Solanum chacoense</name>
    <name type="common">Chaco potato</name>
    <dbReference type="NCBI Taxonomy" id="4108"/>
    <lineage>
        <taxon>Eukaryota</taxon>
        <taxon>Viridiplantae</taxon>
        <taxon>Streptophyta</taxon>
        <taxon>Embryophyta</taxon>
        <taxon>Tracheophyta</taxon>
        <taxon>Spermatophyta</taxon>
        <taxon>Magnoliopsida</taxon>
        <taxon>eudicotyledons</taxon>
        <taxon>Gunneridae</taxon>
        <taxon>Pentapetalae</taxon>
        <taxon>asterids</taxon>
        <taxon>lamiids</taxon>
        <taxon>Solanales</taxon>
        <taxon>Solanaceae</taxon>
        <taxon>Solanoideae</taxon>
        <taxon>Solaneae</taxon>
        <taxon>Solanum</taxon>
    </lineage>
</organism>
<feature type="non-terminal residue" evidence="1">
    <location>
        <position position="1"/>
    </location>
</feature>
<accession>A0A0V0H1C3</accession>
<protein>
    <submittedName>
        <fullName evidence="1">Putative ovule protein</fullName>
    </submittedName>
</protein>
<dbReference type="EMBL" id="GEDG01026916">
    <property type="protein sequence ID" value="JAP14193.1"/>
    <property type="molecule type" value="Transcribed_RNA"/>
</dbReference>
<proteinExistence type="predicted"/>